<gene>
    <name evidence="3" type="ORF">OXH18_00280</name>
</gene>
<sequence length="193" mass="21825">MTLSHYRRDRRNLTRRETTQQLIVFRIRRDWFALPIRAAYRVIPLGQVYGIQGDVSLTRYQDRDVSIIDIQRRIFGDGQKPIDRPSLPTSSSTAASHITSQNTASIERTGQHHLLLLQSAEGELIGIPLNEFPSLRRVPESAFTPVPQTYLAEGGIRCVSALITSPQNEAPIFLLNLNQLIDSQVNLPLIKDK</sequence>
<dbReference type="SUPFAM" id="SSF50341">
    <property type="entry name" value="CheW-like"/>
    <property type="match status" value="1"/>
</dbReference>
<dbReference type="GO" id="GO:0007165">
    <property type="term" value="P:signal transduction"/>
    <property type="evidence" value="ECO:0007669"/>
    <property type="project" value="InterPro"/>
</dbReference>
<feature type="region of interest" description="Disordered" evidence="1">
    <location>
        <begin position="79"/>
        <end position="103"/>
    </location>
</feature>
<dbReference type="AlphaFoldDB" id="A0A9E8ZEP1"/>
<keyword evidence="4" id="KW-1185">Reference proteome</keyword>
<dbReference type="Pfam" id="PF01584">
    <property type="entry name" value="CheW"/>
    <property type="match status" value="1"/>
</dbReference>
<dbReference type="InterPro" id="IPR036061">
    <property type="entry name" value="CheW-like_dom_sf"/>
</dbReference>
<feature type="domain" description="CheW-like" evidence="2">
    <location>
        <begin position="21"/>
        <end position="184"/>
    </location>
</feature>
<organism evidence="3 4">
    <name type="scientific">Thermocoleostomius sinensis A174</name>
    <dbReference type="NCBI Taxonomy" id="2016057"/>
    <lineage>
        <taxon>Bacteria</taxon>
        <taxon>Bacillati</taxon>
        <taxon>Cyanobacteriota</taxon>
        <taxon>Cyanophyceae</taxon>
        <taxon>Oculatellales</taxon>
        <taxon>Oculatellaceae</taxon>
        <taxon>Thermocoleostomius</taxon>
    </lineage>
</organism>
<dbReference type="EMBL" id="CP113797">
    <property type="protein sequence ID" value="WAL60464.1"/>
    <property type="molecule type" value="Genomic_DNA"/>
</dbReference>
<dbReference type="Proteomes" id="UP001163152">
    <property type="component" value="Chromosome"/>
</dbReference>
<evidence type="ECO:0000259" key="2">
    <source>
        <dbReference type="Pfam" id="PF01584"/>
    </source>
</evidence>
<dbReference type="RefSeq" id="WP_268610372.1">
    <property type="nucleotide sequence ID" value="NZ_CP113797.1"/>
</dbReference>
<dbReference type="InterPro" id="IPR002545">
    <property type="entry name" value="CheW-lke_dom"/>
</dbReference>
<evidence type="ECO:0000256" key="1">
    <source>
        <dbReference type="SAM" id="MobiDB-lite"/>
    </source>
</evidence>
<dbReference type="GO" id="GO:0006935">
    <property type="term" value="P:chemotaxis"/>
    <property type="evidence" value="ECO:0007669"/>
    <property type="project" value="InterPro"/>
</dbReference>
<proteinExistence type="predicted"/>
<evidence type="ECO:0000313" key="4">
    <source>
        <dbReference type="Proteomes" id="UP001163152"/>
    </source>
</evidence>
<evidence type="ECO:0000313" key="3">
    <source>
        <dbReference type="EMBL" id="WAL60464.1"/>
    </source>
</evidence>
<name>A0A9E8ZEP1_9CYAN</name>
<accession>A0A9E8ZEP1</accession>
<protein>
    <submittedName>
        <fullName evidence="3">Chemotaxis protein CheW</fullName>
    </submittedName>
</protein>
<dbReference type="KEGG" id="tsin:OXH18_00280"/>
<feature type="compositionally biased region" description="Low complexity" evidence="1">
    <location>
        <begin position="85"/>
        <end position="96"/>
    </location>
</feature>
<reference evidence="3" key="1">
    <citation type="submission" date="2022-12" db="EMBL/GenBank/DDBJ databases">
        <title>Polyphasic identification of a Novel Hot-Spring Cyanobacterium Ocullathermofonsia sinensis gen nov. sp. nov. and Genomic Insights on its Adaptations to the Thermal Habitat.</title>
        <authorList>
            <person name="Daroch M."/>
            <person name="Tang J."/>
            <person name="Jiang Y."/>
        </authorList>
    </citation>
    <scope>NUCLEOTIDE SEQUENCE</scope>
    <source>
        <strain evidence="3">PKUAC-SCTA174</strain>
    </source>
</reference>